<dbReference type="PANTHER" id="PTHR44083:SF30">
    <property type="entry name" value="TOPLESS-LIKE PROTEIN"/>
    <property type="match status" value="1"/>
</dbReference>
<organism evidence="6 7">
    <name type="scientific">Dipteronia dyeriana</name>
    <dbReference type="NCBI Taxonomy" id="168575"/>
    <lineage>
        <taxon>Eukaryota</taxon>
        <taxon>Viridiplantae</taxon>
        <taxon>Streptophyta</taxon>
        <taxon>Embryophyta</taxon>
        <taxon>Tracheophyta</taxon>
        <taxon>Spermatophyta</taxon>
        <taxon>Magnoliopsida</taxon>
        <taxon>eudicotyledons</taxon>
        <taxon>Gunneridae</taxon>
        <taxon>Pentapetalae</taxon>
        <taxon>rosids</taxon>
        <taxon>malvids</taxon>
        <taxon>Sapindales</taxon>
        <taxon>Sapindaceae</taxon>
        <taxon>Hippocastanoideae</taxon>
        <taxon>Acereae</taxon>
        <taxon>Dipteronia</taxon>
    </lineage>
</organism>
<feature type="domain" description="TPL/SMU1 LisH-like dimerisation" evidence="3">
    <location>
        <begin position="11"/>
        <end position="40"/>
    </location>
</feature>
<dbReference type="PROSITE" id="PS00678">
    <property type="entry name" value="WD_REPEATS_1"/>
    <property type="match status" value="1"/>
</dbReference>
<comment type="caution">
    <text evidence="6">The sequence shown here is derived from an EMBL/GenBank/DDBJ whole genome shotgun (WGS) entry which is preliminary data.</text>
</comment>
<name>A0AAE0CQK7_9ROSI</name>
<gene>
    <name evidence="6" type="ORF">Ddye_006350</name>
</gene>
<dbReference type="InterPro" id="IPR054532">
    <property type="entry name" value="TPL_SMU1_LisH-like"/>
</dbReference>
<dbReference type="GO" id="GO:0006355">
    <property type="term" value="P:regulation of DNA-templated transcription"/>
    <property type="evidence" value="ECO:0007669"/>
    <property type="project" value="InterPro"/>
</dbReference>
<feature type="domain" description="TOPLESS zinc finger" evidence="4">
    <location>
        <begin position="112"/>
        <end position="152"/>
    </location>
</feature>
<evidence type="ECO:0000313" key="6">
    <source>
        <dbReference type="EMBL" id="KAK2659817.1"/>
    </source>
</evidence>
<dbReference type="Proteomes" id="UP001280121">
    <property type="component" value="Unassembled WGS sequence"/>
</dbReference>
<sequence>MDAAAVDMSSQGRELVFLILQYLNEEGLKQSVCMLECETGYYFYMNFFEEMVLTGNWEEAGKRLRSIFPVSLRQHESLADYGDTNSARRNTMIELKRVTEANPIFQGKLNFPTMNGNRLRHLISQSLNWQHLCCTYPHPIPYTNTLFEDHVCHPPVYHSLAQSANSNTLSSQASPNPTFVASTSYPVSDEATSAAFTYPGLDRPGSLSKTVARILNEESSSPVSMDFHPVLHILLLGPSLTIQTFILLLPMSLKWCLLAIVAGEIFSWNKYRGQDCGTFSLVQSFFQELSRFGIWGDAQFCQRNDLAFSYPNEQLLVLTCGDDMTIKVWDSVTGV</sequence>
<evidence type="ECO:0000259" key="5">
    <source>
        <dbReference type="Pfam" id="PF21889"/>
    </source>
</evidence>
<keyword evidence="2" id="KW-0677">Repeat</keyword>
<evidence type="ECO:0000259" key="3">
    <source>
        <dbReference type="Pfam" id="PF17814"/>
    </source>
</evidence>
<proteinExistence type="predicted"/>
<dbReference type="InterPro" id="IPR048419">
    <property type="entry name" value="Topless_Znf"/>
</dbReference>
<dbReference type="EMBL" id="JANJYI010000002">
    <property type="protein sequence ID" value="KAK2659817.1"/>
    <property type="molecule type" value="Genomic_DNA"/>
</dbReference>
<dbReference type="Pfam" id="PF21359">
    <property type="entry name" value="zf_topless"/>
    <property type="match status" value="1"/>
</dbReference>
<dbReference type="PROSITE" id="PS50896">
    <property type="entry name" value="LISH"/>
    <property type="match status" value="1"/>
</dbReference>
<evidence type="ECO:0000256" key="1">
    <source>
        <dbReference type="ARBA" id="ARBA00022574"/>
    </source>
</evidence>
<dbReference type="InterPro" id="IPR019775">
    <property type="entry name" value="WD40_repeat_CS"/>
</dbReference>
<evidence type="ECO:0000313" key="7">
    <source>
        <dbReference type="Proteomes" id="UP001280121"/>
    </source>
</evidence>
<dbReference type="InterPro" id="IPR006594">
    <property type="entry name" value="LisH"/>
</dbReference>
<evidence type="ECO:0000259" key="4">
    <source>
        <dbReference type="Pfam" id="PF21359"/>
    </source>
</evidence>
<dbReference type="Pfam" id="PF21889">
    <property type="entry name" value="TPR1-like_2nd"/>
    <property type="match status" value="1"/>
</dbReference>
<protein>
    <submittedName>
        <fullName evidence="6">Uncharacterized protein</fullName>
    </submittedName>
</protein>
<dbReference type="InterPro" id="IPR054080">
    <property type="entry name" value="TPR1-like_2nd"/>
</dbReference>
<dbReference type="InterPro" id="IPR027728">
    <property type="entry name" value="Topless_fam"/>
</dbReference>
<dbReference type="Pfam" id="PF17814">
    <property type="entry name" value="LisH_TPL"/>
    <property type="match status" value="1"/>
</dbReference>
<keyword evidence="7" id="KW-1185">Reference proteome</keyword>
<feature type="domain" description="TPR1-like CTLH-containing" evidence="5">
    <location>
        <begin position="72"/>
        <end position="109"/>
    </location>
</feature>
<dbReference type="PANTHER" id="PTHR44083">
    <property type="entry name" value="TOPLESS-RELATED PROTEIN 1-RELATED"/>
    <property type="match status" value="1"/>
</dbReference>
<evidence type="ECO:0000256" key="2">
    <source>
        <dbReference type="ARBA" id="ARBA00022737"/>
    </source>
</evidence>
<keyword evidence="1" id="KW-0853">WD repeat</keyword>
<reference evidence="6" key="1">
    <citation type="journal article" date="2023" name="Plant J.">
        <title>Genome sequences and population genomics provide insights into the demographic history, inbreeding, and mutation load of two 'living fossil' tree species of Dipteronia.</title>
        <authorList>
            <person name="Feng Y."/>
            <person name="Comes H.P."/>
            <person name="Chen J."/>
            <person name="Zhu S."/>
            <person name="Lu R."/>
            <person name="Zhang X."/>
            <person name="Li P."/>
            <person name="Qiu J."/>
            <person name="Olsen K.M."/>
            <person name="Qiu Y."/>
        </authorList>
    </citation>
    <scope>NUCLEOTIDE SEQUENCE</scope>
    <source>
        <strain evidence="6">KIB01</strain>
    </source>
</reference>
<dbReference type="AlphaFoldDB" id="A0AAE0CQK7"/>
<accession>A0AAE0CQK7</accession>